<organism evidence="1">
    <name type="scientific">Sesamum latifolium</name>
    <dbReference type="NCBI Taxonomy" id="2727402"/>
    <lineage>
        <taxon>Eukaryota</taxon>
        <taxon>Viridiplantae</taxon>
        <taxon>Streptophyta</taxon>
        <taxon>Embryophyta</taxon>
        <taxon>Tracheophyta</taxon>
        <taxon>Spermatophyta</taxon>
        <taxon>Magnoliopsida</taxon>
        <taxon>eudicotyledons</taxon>
        <taxon>Gunneridae</taxon>
        <taxon>Pentapetalae</taxon>
        <taxon>asterids</taxon>
        <taxon>lamiids</taxon>
        <taxon>Lamiales</taxon>
        <taxon>Pedaliaceae</taxon>
        <taxon>Sesamum</taxon>
    </lineage>
</organism>
<evidence type="ECO:0008006" key="2">
    <source>
        <dbReference type="Google" id="ProtNLM"/>
    </source>
</evidence>
<dbReference type="InterPro" id="IPR052343">
    <property type="entry name" value="Retrotransposon-Effector_Assoc"/>
</dbReference>
<name>A0AAW2VVS3_9LAMI</name>
<dbReference type="EMBL" id="JACGWN010000009">
    <property type="protein sequence ID" value="KAL0432996.1"/>
    <property type="molecule type" value="Genomic_DNA"/>
</dbReference>
<sequence>MAVFAIEEDKAPGPDGFSVGFYKAAWPRMHGVMRKLVNPSQNAFVPGRHISYNILLAQELFSGYNRRNLPPRCALKDDLRKAYDTLDWDFVSVSLRLFGFPERMIGWIQECLSTAAYSISLNGELHGFFKGAQGLR</sequence>
<reference evidence="1" key="2">
    <citation type="journal article" date="2024" name="Plant">
        <title>Genomic evolution and insights into agronomic trait innovations of Sesamum species.</title>
        <authorList>
            <person name="Miao H."/>
            <person name="Wang L."/>
            <person name="Qu L."/>
            <person name="Liu H."/>
            <person name="Sun Y."/>
            <person name="Le M."/>
            <person name="Wang Q."/>
            <person name="Wei S."/>
            <person name="Zheng Y."/>
            <person name="Lin W."/>
            <person name="Duan Y."/>
            <person name="Cao H."/>
            <person name="Xiong S."/>
            <person name="Wang X."/>
            <person name="Wei L."/>
            <person name="Li C."/>
            <person name="Ma Q."/>
            <person name="Ju M."/>
            <person name="Zhao R."/>
            <person name="Li G."/>
            <person name="Mu C."/>
            <person name="Tian Q."/>
            <person name="Mei H."/>
            <person name="Zhang T."/>
            <person name="Gao T."/>
            <person name="Zhang H."/>
        </authorList>
    </citation>
    <scope>NUCLEOTIDE SEQUENCE</scope>
    <source>
        <strain evidence="1">KEN1</strain>
    </source>
</reference>
<reference evidence="1" key="1">
    <citation type="submission" date="2020-06" db="EMBL/GenBank/DDBJ databases">
        <authorList>
            <person name="Li T."/>
            <person name="Hu X."/>
            <person name="Zhang T."/>
            <person name="Song X."/>
            <person name="Zhang H."/>
            <person name="Dai N."/>
            <person name="Sheng W."/>
            <person name="Hou X."/>
            <person name="Wei L."/>
        </authorList>
    </citation>
    <scope>NUCLEOTIDE SEQUENCE</scope>
    <source>
        <strain evidence="1">KEN1</strain>
        <tissue evidence="1">Leaf</tissue>
    </source>
</reference>
<proteinExistence type="predicted"/>
<comment type="caution">
    <text evidence="1">The sequence shown here is derived from an EMBL/GenBank/DDBJ whole genome shotgun (WGS) entry which is preliminary data.</text>
</comment>
<dbReference type="AlphaFoldDB" id="A0AAW2VVS3"/>
<evidence type="ECO:0000313" key="1">
    <source>
        <dbReference type="EMBL" id="KAL0432996.1"/>
    </source>
</evidence>
<gene>
    <name evidence="1" type="ORF">Slati_2633900</name>
</gene>
<dbReference type="PANTHER" id="PTHR46890">
    <property type="entry name" value="NON-LTR RETROLELEMENT REVERSE TRANSCRIPTASE-LIKE PROTEIN-RELATED"/>
    <property type="match status" value="1"/>
</dbReference>
<protein>
    <recommendedName>
        <fullName evidence="2">Reverse transcriptase domain-containing protein</fullName>
    </recommendedName>
</protein>
<dbReference type="PANTHER" id="PTHR46890:SF48">
    <property type="entry name" value="RNA-DIRECTED DNA POLYMERASE"/>
    <property type="match status" value="1"/>
</dbReference>
<accession>A0AAW2VVS3</accession>